<dbReference type="GO" id="GO:0070733">
    <property type="term" value="F:AMPylase activity"/>
    <property type="evidence" value="ECO:0007669"/>
    <property type="project" value="TreeGrafter"/>
</dbReference>
<comment type="similarity">
    <text evidence="2">Belongs to the SELO family.</text>
</comment>
<evidence type="ECO:0000256" key="5">
    <source>
        <dbReference type="ARBA" id="ARBA00022723"/>
    </source>
</evidence>
<dbReference type="GO" id="GO:0005739">
    <property type="term" value="C:mitochondrion"/>
    <property type="evidence" value="ECO:0007669"/>
    <property type="project" value="TreeGrafter"/>
</dbReference>
<evidence type="ECO:0000313" key="11">
    <source>
        <dbReference type="EMBL" id="KAF2672292.1"/>
    </source>
</evidence>
<keyword evidence="3" id="KW-0808">Transferase</keyword>
<dbReference type="GO" id="GO:0046872">
    <property type="term" value="F:metal ion binding"/>
    <property type="evidence" value="ECO:0007669"/>
    <property type="project" value="UniProtKB-KW"/>
</dbReference>
<evidence type="ECO:0000256" key="6">
    <source>
        <dbReference type="ARBA" id="ARBA00022741"/>
    </source>
</evidence>
<keyword evidence="12" id="KW-1185">Reference proteome</keyword>
<dbReference type="GO" id="GO:0005524">
    <property type="term" value="F:ATP binding"/>
    <property type="evidence" value="ECO:0007669"/>
    <property type="project" value="UniProtKB-KW"/>
</dbReference>
<gene>
    <name evidence="11" type="ORF">BT63DRAFT_468305</name>
</gene>
<feature type="compositionally biased region" description="Low complexity" evidence="10">
    <location>
        <begin position="16"/>
        <end position="26"/>
    </location>
</feature>
<dbReference type="PANTHER" id="PTHR32057:SF14">
    <property type="entry name" value="PROTEIN ADENYLYLTRANSFERASE SELO, MITOCHONDRIAL"/>
    <property type="match status" value="1"/>
</dbReference>
<protein>
    <recommendedName>
        <fullName evidence="9">Selenoprotein O</fullName>
    </recommendedName>
</protein>
<keyword evidence="4" id="KW-0548">Nucleotidyltransferase</keyword>
<dbReference type="HAMAP" id="MF_00692">
    <property type="entry name" value="SelO"/>
    <property type="match status" value="1"/>
</dbReference>
<dbReference type="Pfam" id="PF02696">
    <property type="entry name" value="SelO"/>
    <property type="match status" value="1"/>
</dbReference>
<dbReference type="EMBL" id="MU004232">
    <property type="protein sequence ID" value="KAF2672292.1"/>
    <property type="molecule type" value="Genomic_DNA"/>
</dbReference>
<evidence type="ECO:0000256" key="9">
    <source>
        <dbReference type="ARBA" id="ARBA00031547"/>
    </source>
</evidence>
<keyword evidence="8" id="KW-0460">Magnesium</keyword>
<evidence type="ECO:0000256" key="4">
    <source>
        <dbReference type="ARBA" id="ARBA00022695"/>
    </source>
</evidence>
<evidence type="ECO:0000256" key="10">
    <source>
        <dbReference type="SAM" id="MobiDB-lite"/>
    </source>
</evidence>
<dbReference type="Proteomes" id="UP000799302">
    <property type="component" value="Unassembled WGS sequence"/>
</dbReference>
<name>A0A6A6UJA0_9PEZI</name>
<keyword evidence="6" id="KW-0547">Nucleotide-binding</keyword>
<proteinExistence type="inferred from homology"/>
<sequence length="627" mass="69621">MASHLASPKPAPSPPSASSLSALPRSHTFTSHLPPDPKYPTPKSSHDAPRGDLGPRLVKGGFFTWVRPTPVPNPEVLAVSPAALQDLGIDPSAVNTEEFVQADSQQANGAIYPWAQLYGGFQFGSWAGQLGDGRAHSLFTVSTPTGPYELQLKGSGRTPFSRFADGRAVLRSSIREFIVSENLNALHIPTTRALALVKAGKDMKVLRERAEPGALVARFASTWVRLGNFDILRARGDRAAIQTLANYVVEHVLGGWEALDASLPETDKTPHSSPDYNPDKVYADLTPTQLLNPGNGIAASDYQNEGPLLQNRYTRLYRTICRLNARTVAQWQIYGFTNGVLNTDNTSIAGLSLDFGPFAFLDAYDPAYTPNHDDHALRYSYQHQPSIVWWNLTRLGEALGELIGSGKLVDEERYKEGLEESDIEEVQERGQTLIVRAGAEYRAVLRAEYERGLAGRLGLKGVESGDFDNVFTPWLDALEAGELDYHLSYRRLGAVTMEQLKTEEGRKEAAKGLFAKTATPSEEVLGQMATWLESWRERIVKDWGEDGDAERKVAMDRVNPKFVPRSWILDEVIQRVERKDEREILNRVMNMALHPFQDSWGGDKEEEERFCGDVPKYMAQMQCSCSS</sequence>
<evidence type="ECO:0000256" key="7">
    <source>
        <dbReference type="ARBA" id="ARBA00022840"/>
    </source>
</evidence>
<evidence type="ECO:0000256" key="8">
    <source>
        <dbReference type="ARBA" id="ARBA00022842"/>
    </source>
</evidence>
<dbReference type="PANTHER" id="PTHR32057">
    <property type="entry name" value="PROTEIN ADENYLYLTRANSFERASE SELO, MITOCHONDRIAL"/>
    <property type="match status" value="1"/>
</dbReference>
<keyword evidence="7" id="KW-0067">ATP-binding</keyword>
<dbReference type="InterPro" id="IPR003846">
    <property type="entry name" value="SelO"/>
</dbReference>
<dbReference type="OrthoDB" id="10254721at2759"/>
<evidence type="ECO:0000313" key="12">
    <source>
        <dbReference type="Proteomes" id="UP000799302"/>
    </source>
</evidence>
<evidence type="ECO:0000256" key="2">
    <source>
        <dbReference type="ARBA" id="ARBA00009747"/>
    </source>
</evidence>
<organism evidence="11 12">
    <name type="scientific">Microthyrium microscopicum</name>
    <dbReference type="NCBI Taxonomy" id="703497"/>
    <lineage>
        <taxon>Eukaryota</taxon>
        <taxon>Fungi</taxon>
        <taxon>Dikarya</taxon>
        <taxon>Ascomycota</taxon>
        <taxon>Pezizomycotina</taxon>
        <taxon>Dothideomycetes</taxon>
        <taxon>Dothideomycetes incertae sedis</taxon>
        <taxon>Microthyriales</taxon>
        <taxon>Microthyriaceae</taxon>
        <taxon>Microthyrium</taxon>
    </lineage>
</organism>
<reference evidence="11" key="1">
    <citation type="journal article" date="2020" name="Stud. Mycol.">
        <title>101 Dothideomycetes genomes: a test case for predicting lifestyles and emergence of pathogens.</title>
        <authorList>
            <person name="Haridas S."/>
            <person name="Albert R."/>
            <person name="Binder M."/>
            <person name="Bloem J."/>
            <person name="Labutti K."/>
            <person name="Salamov A."/>
            <person name="Andreopoulos B."/>
            <person name="Baker S."/>
            <person name="Barry K."/>
            <person name="Bills G."/>
            <person name="Bluhm B."/>
            <person name="Cannon C."/>
            <person name="Castanera R."/>
            <person name="Culley D."/>
            <person name="Daum C."/>
            <person name="Ezra D."/>
            <person name="Gonzalez J."/>
            <person name="Henrissat B."/>
            <person name="Kuo A."/>
            <person name="Liang C."/>
            <person name="Lipzen A."/>
            <person name="Lutzoni F."/>
            <person name="Magnuson J."/>
            <person name="Mondo S."/>
            <person name="Nolan M."/>
            <person name="Ohm R."/>
            <person name="Pangilinan J."/>
            <person name="Park H.-J."/>
            <person name="Ramirez L."/>
            <person name="Alfaro M."/>
            <person name="Sun H."/>
            <person name="Tritt A."/>
            <person name="Yoshinaga Y."/>
            <person name="Zwiers L.-H."/>
            <person name="Turgeon B."/>
            <person name="Goodwin S."/>
            <person name="Spatafora J."/>
            <person name="Crous P."/>
            <person name="Grigoriev I."/>
        </authorList>
    </citation>
    <scope>NUCLEOTIDE SEQUENCE</scope>
    <source>
        <strain evidence="11">CBS 115976</strain>
    </source>
</reference>
<feature type="region of interest" description="Disordered" evidence="10">
    <location>
        <begin position="1"/>
        <end position="55"/>
    </location>
</feature>
<evidence type="ECO:0000256" key="1">
    <source>
        <dbReference type="ARBA" id="ARBA00001946"/>
    </source>
</evidence>
<comment type="cofactor">
    <cofactor evidence="1">
        <name>Mg(2+)</name>
        <dbReference type="ChEBI" id="CHEBI:18420"/>
    </cofactor>
</comment>
<keyword evidence="5" id="KW-0479">Metal-binding</keyword>
<dbReference type="AlphaFoldDB" id="A0A6A6UJA0"/>
<accession>A0A6A6UJA0</accession>
<evidence type="ECO:0000256" key="3">
    <source>
        <dbReference type="ARBA" id="ARBA00022679"/>
    </source>
</evidence>